<reference evidence="6" key="2">
    <citation type="journal article" date="2020" name="mSystems">
        <title>Genome- and Community-Level Interaction Insights into Carbon Utilization and Element Cycling Functions of Hydrothermarchaeota in Hydrothermal Sediment.</title>
        <authorList>
            <person name="Zhou Z."/>
            <person name="Liu Y."/>
            <person name="Xu W."/>
            <person name="Pan J."/>
            <person name="Luo Z.H."/>
            <person name="Li M."/>
        </authorList>
    </citation>
    <scope>NUCLEOTIDE SEQUENCE [LARGE SCALE GENOMIC DNA]</scope>
    <source>
        <strain evidence="6">HyVt-389</strain>
        <strain evidence="5">HyVt-45</strain>
    </source>
</reference>
<gene>
    <name evidence="3" type="primary">rpsP</name>
    <name evidence="6" type="ORF">ENI35_03790</name>
    <name evidence="5" type="ORF">ENJ03_03375</name>
    <name evidence="4" type="ORF">HS1_002514</name>
</gene>
<accession>A0A7C1W180</accession>
<reference evidence="4 7" key="1">
    <citation type="submission" date="2015-10" db="EMBL/GenBank/DDBJ databases">
        <title>Candidatus Desulfofervidus auxilii, a hydrogenotrophic sulfate-reducing bacterium involved in the thermophilic anaerobic oxidation of methane.</title>
        <authorList>
            <person name="Krukenberg V."/>
            <person name="Richter M."/>
            <person name="Wegener G."/>
        </authorList>
    </citation>
    <scope>NUCLEOTIDE SEQUENCE [LARGE SCALE GENOMIC DNA]</scope>
    <source>
        <strain evidence="4 7">HS1</strain>
    </source>
</reference>
<proteinExistence type="inferred from homology"/>
<keyword evidence="7" id="KW-1185">Reference proteome</keyword>
<dbReference type="SUPFAM" id="SSF54565">
    <property type="entry name" value="Ribosomal protein S16"/>
    <property type="match status" value="1"/>
</dbReference>
<evidence type="ECO:0000313" key="6">
    <source>
        <dbReference type="EMBL" id="HEC67918.1"/>
    </source>
</evidence>
<dbReference type="GO" id="GO:0005737">
    <property type="term" value="C:cytoplasm"/>
    <property type="evidence" value="ECO:0007669"/>
    <property type="project" value="UniProtKB-ARBA"/>
</dbReference>
<name>A0A7C1W180_DESA2</name>
<dbReference type="EMBL" id="DRKW01000195">
    <property type="protein sequence ID" value="HEB74243.1"/>
    <property type="molecule type" value="Genomic_DNA"/>
</dbReference>
<dbReference type="KEGG" id="daw:HS1_002514"/>
<comment type="similarity">
    <text evidence="3">Belongs to the bacterial ribosomal protein bS16 family.</text>
</comment>
<evidence type="ECO:0000313" key="4">
    <source>
        <dbReference type="EMBL" id="AMM42296.1"/>
    </source>
</evidence>
<dbReference type="GO" id="GO:0015935">
    <property type="term" value="C:small ribosomal subunit"/>
    <property type="evidence" value="ECO:0007669"/>
    <property type="project" value="TreeGrafter"/>
</dbReference>
<dbReference type="Proteomes" id="UP000886268">
    <property type="component" value="Unassembled WGS sequence"/>
</dbReference>
<protein>
    <recommendedName>
        <fullName evidence="3">Small ribosomal subunit protein bS16</fullName>
    </recommendedName>
</protein>
<dbReference type="RefSeq" id="WP_066066279.1">
    <property type="nucleotide sequence ID" value="NZ_CP013015.1"/>
</dbReference>
<dbReference type="OrthoDB" id="9807878at2"/>
<dbReference type="EMBL" id="CP013015">
    <property type="protein sequence ID" value="AMM42296.1"/>
    <property type="molecule type" value="Genomic_DNA"/>
</dbReference>
<dbReference type="GO" id="GO:0006412">
    <property type="term" value="P:translation"/>
    <property type="evidence" value="ECO:0007669"/>
    <property type="project" value="UniProtKB-UniRule"/>
</dbReference>
<dbReference type="EMBL" id="DRIH01000127">
    <property type="protein sequence ID" value="HEC67918.1"/>
    <property type="molecule type" value="Genomic_DNA"/>
</dbReference>
<organism evidence="6">
    <name type="scientific">Desulfofervidus auxilii</name>
    <dbReference type="NCBI Taxonomy" id="1621989"/>
    <lineage>
        <taxon>Bacteria</taxon>
        <taxon>Pseudomonadati</taxon>
        <taxon>Thermodesulfobacteriota</taxon>
        <taxon>Candidatus Desulfofervidia</taxon>
        <taxon>Candidatus Desulfofervidales</taxon>
        <taxon>Candidatus Desulfofervidaceae</taxon>
        <taxon>Candidatus Desulfofervidus</taxon>
    </lineage>
</organism>
<dbReference type="GO" id="GO:0003735">
    <property type="term" value="F:structural constituent of ribosome"/>
    <property type="evidence" value="ECO:0007669"/>
    <property type="project" value="InterPro"/>
</dbReference>
<sequence length="80" mass="9164">MAVKIRLMRMGAKKRPFYRIVATEARRARDGKYLEVVGFYNPLTDPAEVKVNKETLQKWMGLGAQITETVKALLKRQGIL</sequence>
<dbReference type="Gene3D" id="3.30.1320.10">
    <property type="match status" value="1"/>
</dbReference>
<evidence type="ECO:0000256" key="3">
    <source>
        <dbReference type="HAMAP-Rule" id="MF_00385"/>
    </source>
</evidence>
<dbReference type="NCBIfam" id="TIGR00002">
    <property type="entry name" value="S16"/>
    <property type="match status" value="1"/>
</dbReference>
<dbReference type="Pfam" id="PF00886">
    <property type="entry name" value="Ribosomal_S16"/>
    <property type="match status" value="1"/>
</dbReference>
<keyword evidence="1 3" id="KW-0689">Ribosomal protein</keyword>
<dbReference type="AlphaFoldDB" id="A0A7C1W180"/>
<dbReference type="InterPro" id="IPR023803">
    <property type="entry name" value="Ribosomal_bS16_dom_sf"/>
</dbReference>
<evidence type="ECO:0000313" key="5">
    <source>
        <dbReference type="EMBL" id="HEB74243.1"/>
    </source>
</evidence>
<evidence type="ECO:0000256" key="1">
    <source>
        <dbReference type="ARBA" id="ARBA00022980"/>
    </source>
</evidence>
<dbReference type="Proteomes" id="UP000885738">
    <property type="component" value="Unassembled WGS sequence"/>
</dbReference>
<dbReference type="PANTHER" id="PTHR12919">
    <property type="entry name" value="30S RIBOSOMAL PROTEIN S16"/>
    <property type="match status" value="1"/>
</dbReference>
<keyword evidence="2 3" id="KW-0687">Ribonucleoprotein</keyword>
<dbReference type="InterPro" id="IPR000307">
    <property type="entry name" value="Ribosomal_bS16"/>
</dbReference>
<dbReference type="HAMAP" id="MF_00385">
    <property type="entry name" value="Ribosomal_bS16"/>
    <property type="match status" value="1"/>
</dbReference>
<evidence type="ECO:0000313" key="7">
    <source>
        <dbReference type="Proteomes" id="UP000070560"/>
    </source>
</evidence>
<dbReference type="PANTHER" id="PTHR12919:SF20">
    <property type="entry name" value="SMALL RIBOSOMAL SUBUNIT PROTEIN BS16M"/>
    <property type="match status" value="1"/>
</dbReference>
<dbReference type="Proteomes" id="UP000070560">
    <property type="component" value="Chromosome"/>
</dbReference>
<evidence type="ECO:0000256" key="2">
    <source>
        <dbReference type="ARBA" id="ARBA00023274"/>
    </source>
</evidence>